<proteinExistence type="predicted"/>
<dbReference type="AlphaFoldDB" id="A0A5D9DAD4"/>
<protein>
    <submittedName>
        <fullName evidence="1">Uncharacterized protein</fullName>
    </submittedName>
</protein>
<dbReference type="RefSeq" id="WP_149321370.1">
    <property type="nucleotide sequence ID" value="NZ_JARWAH010000003.1"/>
</dbReference>
<dbReference type="OrthoDB" id="6398615at2"/>
<reference evidence="1 2" key="1">
    <citation type="submission" date="2019-08" db="EMBL/GenBank/DDBJ databases">
        <title>Draft Genome Sequence of Halomonas eurihalina Isolated from Preserved Hide-surface.</title>
        <authorList>
            <person name="Hussain S.A."/>
            <person name="Xu A."/>
            <person name="Sarker M."/>
            <person name="Sommers C."/>
        </authorList>
    </citation>
    <scope>NUCLEOTIDE SEQUENCE [LARGE SCALE GENOMIC DNA]</scope>
    <source>
        <strain evidence="1 2">MS1</strain>
    </source>
</reference>
<dbReference type="Proteomes" id="UP000324260">
    <property type="component" value="Unassembled WGS sequence"/>
</dbReference>
<evidence type="ECO:0000313" key="1">
    <source>
        <dbReference type="EMBL" id="TZG40539.1"/>
    </source>
</evidence>
<name>A0A5D9DAD4_HALER</name>
<dbReference type="EMBL" id="VTPU01000004">
    <property type="protein sequence ID" value="TZG40539.1"/>
    <property type="molecule type" value="Genomic_DNA"/>
</dbReference>
<sequence>MSDTHRIPVAYQLRGFKYGGAKELLRAHAAEIIPEEYDQGMRGTLFCPGCTVPLVRVPHDSDVTSSGMTPHFRHKRGYEEVRCGFRTSTPPGKRYTNRETIKQAIEDGELSIISSWSEDPPEVNDSEGSEFNGAQIVDEDGPEAEVPLGEHSGETFKVPSRVTSVLSLFKNFSEKISKYYFFPGGSHPILLREILVDLDGYNERYIGKENVYYGEISGYVGLTYRNIIKIKTSSGHVVNIYTYESYDKRRGVDKNKIGRTVAVHGKLVEESGQIRIWAEKWGQYCLVPDDSVRVLAELKQTYST</sequence>
<gene>
    <name evidence="1" type="ORF">FZZ93_05695</name>
</gene>
<keyword evidence="2" id="KW-1185">Reference proteome</keyword>
<accession>A0A5D9DAD4</accession>
<comment type="caution">
    <text evidence="1">The sequence shown here is derived from an EMBL/GenBank/DDBJ whole genome shotgun (WGS) entry which is preliminary data.</text>
</comment>
<organism evidence="1 2">
    <name type="scientific">Halomonas eurihalina</name>
    <dbReference type="NCBI Taxonomy" id="42566"/>
    <lineage>
        <taxon>Bacteria</taxon>
        <taxon>Pseudomonadati</taxon>
        <taxon>Pseudomonadota</taxon>
        <taxon>Gammaproteobacteria</taxon>
        <taxon>Oceanospirillales</taxon>
        <taxon>Halomonadaceae</taxon>
        <taxon>Halomonas</taxon>
    </lineage>
</organism>
<evidence type="ECO:0000313" key="2">
    <source>
        <dbReference type="Proteomes" id="UP000324260"/>
    </source>
</evidence>